<dbReference type="Pfam" id="PF10129">
    <property type="entry name" value="OpgC_C"/>
    <property type="match status" value="1"/>
</dbReference>
<dbReference type="PANTHER" id="PTHR38592">
    <property type="entry name" value="BLL4819 PROTEIN"/>
    <property type="match status" value="1"/>
</dbReference>
<evidence type="ECO:0000313" key="3">
    <source>
        <dbReference type="Proteomes" id="UP000284547"/>
    </source>
</evidence>
<feature type="transmembrane region" description="Helical" evidence="1">
    <location>
        <begin position="246"/>
        <end position="279"/>
    </location>
</feature>
<feature type="transmembrane region" description="Helical" evidence="1">
    <location>
        <begin position="214"/>
        <end position="234"/>
    </location>
</feature>
<feature type="transmembrane region" description="Helical" evidence="1">
    <location>
        <begin position="25"/>
        <end position="44"/>
    </location>
</feature>
<name>A0A411YZQ8_9RHOB</name>
<sequence length="392" mass="43067">MRCWPSGAAMARKPMSPEAAHRRDYRVDLLRGIALIMIFINHIPGTAWEHVTSRNFGFSDAAEGFVLMSGIATGLAYGPIFLRSPRPSWTEALRPWRRVLTLWWVHVLVVLCIVALFALTVQHPAVAVMAEKRNIAPALENPALFVPGLIVLGHQFAYADILPLYIVLLLAAPALLAAAVRWPRGVMVASVLVWFAVGLLRIRMPTWPLDYGWFFNPLAWQVIFVAGLLTGLAMRQGRRWLPFRPWAFWLAVGFLVLAAVWVQVPVVAATGGHGLWLLYEYAGAPSVFTSFDKSFAHLPRLLHILALAYVLSALPALTQIAESPKVAPLILLGQHALPVFAVSTVLAYGAQVAKAMAGPSFVLDTVLIACGLVVLFAIAGWQRGRKPRRMVG</sequence>
<keyword evidence="1" id="KW-0472">Membrane</keyword>
<dbReference type="PANTHER" id="PTHR38592:SF3">
    <property type="entry name" value="BLL4819 PROTEIN"/>
    <property type="match status" value="1"/>
</dbReference>
<dbReference type="AlphaFoldDB" id="A0A411YZQ8"/>
<accession>A0A411YZQ8</accession>
<feature type="transmembrane region" description="Helical" evidence="1">
    <location>
        <begin position="185"/>
        <end position="202"/>
    </location>
</feature>
<evidence type="ECO:0000313" key="2">
    <source>
        <dbReference type="EMBL" id="RGP36301.1"/>
    </source>
</evidence>
<feature type="transmembrane region" description="Helical" evidence="1">
    <location>
        <begin position="156"/>
        <end position="178"/>
    </location>
</feature>
<organism evidence="2 3">
    <name type="scientific">Pseudotabrizicola alkalilacus</name>
    <dbReference type="NCBI Taxonomy" id="2305252"/>
    <lineage>
        <taxon>Bacteria</taxon>
        <taxon>Pseudomonadati</taxon>
        <taxon>Pseudomonadota</taxon>
        <taxon>Alphaproteobacteria</taxon>
        <taxon>Rhodobacterales</taxon>
        <taxon>Paracoccaceae</taxon>
        <taxon>Pseudotabrizicola</taxon>
    </lineage>
</organism>
<dbReference type="InterPro" id="IPR014550">
    <property type="entry name" value="UCP028704_OpgC"/>
</dbReference>
<feature type="transmembrane region" description="Helical" evidence="1">
    <location>
        <begin position="299"/>
        <end position="317"/>
    </location>
</feature>
<comment type="caution">
    <text evidence="2">The sequence shown here is derived from an EMBL/GenBank/DDBJ whole genome shotgun (WGS) entry which is preliminary data.</text>
</comment>
<keyword evidence="1" id="KW-0812">Transmembrane</keyword>
<keyword evidence="1" id="KW-1133">Transmembrane helix</keyword>
<protein>
    <submittedName>
        <fullName evidence="2">OpgC domain-containing protein</fullName>
    </submittedName>
</protein>
<feature type="transmembrane region" description="Helical" evidence="1">
    <location>
        <begin position="361"/>
        <end position="381"/>
    </location>
</feature>
<dbReference type="EMBL" id="QWEY01000009">
    <property type="protein sequence ID" value="RGP36301.1"/>
    <property type="molecule type" value="Genomic_DNA"/>
</dbReference>
<dbReference type="PIRSF" id="PIRSF028704">
    <property type="entry name" value="UPC028704"/>
    <property type="match status" value="1"/>
</dbReference>
<evidence type="ECO:0000256" key="1">
    <source>
        <dbReference type="SAM" id="Phobius"/>
    </source>
</evidence>
<reference evidence="2 3" key="1">
    <citation type="submission" date="2018-08" db="EMBL/GenBank/DDBJ databases">
        <title>Flavobacterium tibetense sp. nov., isolated from a wetland YonghuCo on Tibetan Plateau.</title>
        <authorList>
            <person name="Phurbu D."/>
            <person name="Lu H."/>
            <person name="Xing P."/>
        </authorList>
    </citation>
    <scope>NUCLEOTIDE SEQUENCE [LARGE SCALE GENOMIC DNA]</scope>
    <source>
        <strain evidence="2 3">DJC</strain>
    </source>
</reference>
<proteinExistence type="predicted"/>
<feature type="transmembrane region" description="Helical" evidence="1">
    <location>
        <begin position="64"/>
        <end position="82"/>
    </location>
</feature>
<dbReference type="Proteomes" id="UP000284547">
    <property type="component" value="Unassembled WGS sequence"/>
</dbReference>
<gene>
    <name evidence="2" type="ORF">D1012_16080</name>
</gene>
<keyword evidence="3" id="KW-1185">Reference proteome</keyword>
<feature type="transmembrane region" description="Helical" evidence="1">
    <location>
        <begin position="329"/>
        <end position="349"/>
    </location>
</feature>
<feature type="transmembrane region" description="Helical" evidence="1">
    <location>
        <begin position="102"/>
        <end position="121"/>
    </location>
</feature>